<feature type="domain" description="NAD-dependent epimerase/dehydratase" evidence="2">
    <location>
        <begin position="3"/>
        <end position="218"/>
    </location>
</feature>
<dbReference type="InterPro" id="IPR036291">
    <property type="entry name" value="NAD(P)-bd_dom_sf"/>
</dbReference>
<evidence type="ECO:0000313" key="4">
    <source>
        <dbReference type="EMBL" id="SOD53041.1"/>
    </source>
</evidence>
<dbReference type="Pfam" id="PF08338">
    <property type="entry name" value="DUF1731"/>
    <property type="match status" value="1"/>
</dbReference>
<reference evidence="4 5" key="1">
    <citation type="submission" date="2017-09" db="EMBL/GenBank/DDBJ databases">
        <authorList>
            <person name="Ehlers B."/>
            <person name="Leendertz F.H."/>
        </authorList>
    </citation>
    <scope>NUCLEOTIDE SEQUENCE [LARGE SCALE GENOMIC DNA]</scope>
    <source>
        <strain evidence="4 5">CGMCC 1.10978</strain>
    </source>
</reference>
<organism evidence="4 5">
    <name type="scientific">Pseudoxanthomonas wuyuanensis</name>
    <dbReference type="NCBI Taxonomy" id="1073196"/>
    <lineage>
        <taxon>Bacteria</taxon>
        <taxon>Pseudomonadati</taxon>
        <taxon>Pseudomonadota</taxon>
        <taxon>Gammaproteobacteria</taxon>
        <taxon>Lysobacterales</taxon>
        <taxon>Lysobacteraceae</taxon>
        <taxon>Pseudoxanthomonas</taxon>
    </lineage>
</organism>
<evidence type="ECO:0008006" key="6">
    <source>
        <dbReference type="Google" id="ProtNLM"/>
    </source>
</evidence>
<accession>A0A286D301</accession>
<dbReference type="AlphaFoldDB" id="A0A286D301"/>
<dbReference type="Pfam" id="PF01370">
    <property type="entry name" value="Epimerase"/>
    <property type="match status" value="1"/>
</dbReference>
<feature type="domain" description="DUF1731" evidence="3">
    <location>
        <begin position="246"/>
        <end position="292"/>
    </location>
</feature>
<dbReference type="SUPFAM" id="SSF51735">
    <property type="entry name" value="NAD(P)-binding Rossmann-fold domains"/>
    <property type="match status" value="1"/>
</dbReference>
<name>A0A286D301_9GAMM</name>
<evidence type="ECO:0000313" key="5">
    <source>
        <dbReference type="Proteomes" id="UP000219374"/>
    </source>
</evidence>
<dbReference type="InterPro" id="IPR010099">
    <property type="entry name" value="SDR39U1"/>
</dbReference>
<dbReference type="InterPro" id="IPR001509">
    <property type="entry name" value="Epimerase_deHydtase"/>
</dbReference>
<sequence>MQVLVTGGSGFIGRALCQQLLQAGHHPTVLTRDVRAAAHRLPGVRLIGALDELERADAAVNLAGESLTAGRWNARRKQAFRDSRIGTTQRLLAWLQQRQTRPAVLVSGSAIGYYGPRDDTPLDETAAPGNDFAARLCRDWETEAAKAAGLGVRVCLLRTGIVLGADGGALGKMLPPFRLGLGGPMGSGRQWMSWVHRADLVRLILWLLESQDGSGAYNATAPHPVTNREFAQTLGRVLRRPALLTTPAPALRLMFGEMADLLLTGQRVVPQRAQAQGFEFAHPQLEQALRDLLA</sequence>
<proteinExistence type="inferred from homology"/>
<comment type="similarity">
    <text evidence="1">Belongs to the NAD(P)-dependent epimerase/dehydratase family. SDR39U1 subfamily.</text>
</comment>
<evidence type="ECO:0000259" key="3">
    <source>
        <dbReference type="Pfam" id="PF08338"/>
    </source>
</evidence>
<protein>
    <recommendedName>
        <fullName evidence="6">TIGR01777 family protein</fullName>
    </recommendedName>
</protein>
<evidence type="ECO:0000256" key="1">
    <source>
        <dbReference type="ARBA" id="ARBA00009353"/>
    </source>
</evidence>
<dbReference type="PANTHER" id="PTHR11092:SF0">
    <property type="entry name" value="EPIMERASE FAMILY PROTEIN SDR39U1"/>
    <property type="match status" value="1"/>
</dbReference>
<dbReference type="CDD" id="cd05242">
    <property type="entry name" value="SDR_a8"/>
    <property type="match status" value="1"/>
</dbReference>
<evidence type="ECO:0000259" key="2">
    <source>
        <dbReference type="Pfam" id="PF01370"/>
    </source>
</evidence>
<keyword evidence="5" id="KW-1185">Reference proteome</keyword>
<gene>
    <name evidence="4" type="ORF">SAMN06296416_102208</name>
</gene>
<dbReference type="Gene3D" id="3.40.50.720">
    <property type="entry name" value="NAD(P)-binding Rossmann-like Domain"/>
    <property type="match status" value="1"/>
</dbReference>
<dbReference type="OrthoDB" id="9771302at2"/>
<dbReference type="InterPro" id="IPR013549">
    <property type="entry name" value="DUF1731"/>
</dbReference>
<dbReference type="PANTHER" id="PTHR11092">
    <property type="entry name" value="SUGAR NUCLEOTIDE EPIMERASE RELATED"/>
    <property type="match status" value="1"/>
</dbReference>
<dbReference type="NCBIfam" id="TIGR01777">
    <property type="entry name" value="yfcH"/>
    <property type="match status" value="1"/>
</dbReference>
<dbReference type="EMBL" id="OCND01000002">
    <property type="protein sequence ID" value="SOD53041.1"/>
    <property type="molecule type" value="Genomic_DNA"/>
</dbReference>
<dbReference type="Proteomes" id="UP000219374">
    <property type="component" value="Unassembled WGS sequence"/>
</dbReference>
<dbReference type="RefSeq" id="WP_097120983.1">
    <property type="nucleotide sequence ID" value="NZ_OCND01000002.1"/>
</dbReference>